<sequence>MAIGTDVVSVVSQLYKRPDVDSSWDPVDTDDRAALRARIDTAGSATERADAVEADFLDDAVWTMADPRPELSSMKPSSSPIRVSGRRAAVGTDFTNCDATDLCKVDKSLVCIGFWEEVVKAARICLPRRSGKTCNLTQLLLFFSLSSEEDQLTSIPDSALVSEELDDQAIAEMSVNDRCRKKRELLFAGSLLRSEHPAFFGQHFMKHPVIHFSFIGCVDGSYDAFVVKLCRTIAKVADRWVDEVRLSGAAISSCASRPFTDLESALDKYRRVCNMVPCQVAEYNRLVHSLFLALSEFDNNHLRKGLLIGVFEVQMAEMDSGANSIRDIRMVPVE</sequence>
<evidence type="ECO:0000313" key="1">
    <source>
        <dbReference type="EMBL" id="KAJ2757245.1"/>
    </source>
</evidence>
<keyword evidence="2" id="KW-1185">Reference proteome</keyword>
<evidence type="ECO:0000313" key="2">
    <source>
        <dbReference type="Proteomes" id="UP001140011"/>
    </source>
</evidence>
<reference evidence="1" key="1">
    <citation type="submission" date="2022-07" db="EMBL/GenBank/DDBJ databases">
        <title>Phylogenomic reconstructions and comparative analyses of Kickxellomycotina fungi.</title>
        <authorList>
            <person name="Reynolds N.K."/>
            <person name="Stajich J.E."/>
            <person name="Barry K."/>
            <person name="Grigoriev I.V."/>
            <person name="Crous P."/>
            <person name="Smith M.E."/>
        </authorList>
    </citation>
    <scope>NUCLEOTIDE SEQUENCE</scope>
    <source>
        <strain evidence="1">BCRC 34297</strain>
    </source>
</reference>
<comment type="caution">
    <text evidence="1">The sequence shown here is derived from an EMBL/GenBank/DDBJ whole genome shotgun (WGS) entry which is preliminary data.</text>
</comment>
<accession>A0A9W8LEN3</accession>
<proteinExistence type="predicted"/>
<gene>
    <name evidence="1" type="ORF">GGI19_000179</name>
</gene>
<name>A0A9W8LEN3_9FUNG</name>
<dbReference type="PANTHER" id="PTHR34825:SF1">
    <property type="entry name" value="AAA-ATPASE-LIKE DOMAIN-CONTAINING PROTEIN"/>
    <property type="match status" value="1"/>
</dbReference>
<organism evidence="1 2">
    <name type="scientific">Coemansia pectinata</name>
    <dbReference type="NCBI Taxonomy" id="1052879"/>
    <lineage>
        <taxon>Eukaryota</taxon>
        <taxon>Fungi</taxon>
        <taxon>Fungi incertae sedis</taxon>
        <taxon>Zoopagomycota</taxon>
        <taxon>Kickxellomycotina</taxon>
        <taxon>Kickxellomycetes</taxon>
        <taxon>Kickxellales</taxon>
        <taxon>Kickxellaceae</taxon>
        <taxon>Coemansia</taxon>
    </lineage>
</organism>
<dbReference type="OrthoDB" id="5586226at2759"/>
<dbReference type="Proteomes" id="UP001140011">
    <property type="component" value="Unassembled WGS sequence"/>
</dbReference>
<dbReference type="EMBL" id="JANBUH010000004">
    <property type="protein sequence ID" value="KAJ2757245.1"/>
    <property type="molecule type" value="Genomic_DNA"/>
</dbReference>
<protein>
    <submittedName>
        <fullName evidence="1">Uncharacterized protein</fullName>
    </submittedName>
</protein>
<dbReference type="AlphaFoldDB" id="A0A9W8LEN3"/>
<dbReference type="PANTHER" id="PTHR34825">
    <property type="entry name" value="CONSERVED PROTEIN, WITH A WEAK D-GALACTARATE DEHYDRATASE/ALTRONATE HYDROLASE DOMAIN"/>
    <property type="match status" value="1"/>
</dbReference>